<organism evidence="2 3">
    <name type="scientific">Lobosporangium transversale</name>
    <dbReference type="NCBI Taxonomy" id="64571"/>
    <lineage>
        <taxon>Eukaryota</taxon>
        <taxon>Fungi</taxon>
        <taxon>Fungi incertae sedis</taxon>
        <taxon>Mucoromycota</taxon>
        <taxon>Mortierellomycotina</taxon>
        <taxon>Mortierellomycetes</taxon>
        <taxon>Mortierellales</taxon>
        <taxon>Mortierellaceae</taxon>
        <taxon>Lobosporangium</taxon>
    </lineage>
</organism>
<dbReference type="OrthoDB" id="2430034at2759"/>
<dbReference type="RefSeq" id="XP_021883076.1">
    <property type="nucleotide sequence ID" value="XM_022028656.1"/>
</dbReference>
<protein>
    <submittedName>
        <fullName evidence="2">Uncharacterized protein</fullName>
    </submittedName>
</protein>
<gene>
    <name evidence="2" type="ORF">BCR41DRAFT_394592</name>
</gene>
<dbReference type="AlphaFoldDB" id="A0A1Y2GSQ6"/>
<proteinExistence type="predicted"/>
<dbReference type="GeneID" id="33570499"/>
<evidence type="ECO:0000313" key="2">
    <source>
        <dbReference type="EMBL" id="ORZ21825.1"/>
    </source>
</evidence>
<name>A0A1Y2GSQ6_9FUNG</name>
<dbReference type="Proteomes" id="UP000193648">
    <property type="component" value="Unassembled WGS sequence"/>
</dbReference>
<accession>A0A1Y2GSQ6</accession>
<comment type="caution">
    <text evidence="2">The sequence shown here is derived from an EMBL/GenBank/DDBJ whole genome shotgun (WGS) entry which is preliminary data.</text>
</comment>
<keyword evidence="3" id="KW-1185">Reference proteome</keyword>
<evidence type="ECO:0000256" key="1">
    <source>
        <dbReference type="SAM" id="MobiDB-lite"/>
    </source>
</evidence>
<feature type="region of interest" description="Disordered" evidence="1">
    <location>
        <begin position="162"/>
        <end position="186"/>
    </location>
</feature>
<feature type="compositionally biased region" description="Polar residues" evidence="1">
    <location>
        <begin position="164"/>
        <end position="175"/>
    </location>
</feature>
<dbReference type="EMBL" id="MCFF01000011">
    <property type="protein sequence ID" value="ORZ21825.1"/>
    <property type="molecule type" value="Genomic_DNA"/>
</dbReference>
<reference evidence="2 3" key="1">
    <citation type="submission" date="2016-07" db="EMBL/GenBank/DDBJ databases">
        <title>Pervasive Adenine N6-methylation of Active Genes in Fungi.</title>
        <authorList>
            <consortium name="DOE Joint Genome Institute"/>
            <person name="Mondo S.J."/>
            <person name="Dannebaum R.O."/>
            <person name="Kuo R.C."/>
            <person name="Labutti K."/>
            <person name="Haridas S."/>
            <person name="Kuo A."/>
            <person name="Salamov A."/>
            <person name="Ahrendt S.R."/>
            <person name="Lipzen A."/>
            <person name="Sullivan W."/>
            <person name="Andreopoulos W.B."/>
            <person name="Clum A."/>
            <person name="Lindquist E."/>
            <person name="Daum C."/>
            <person name="Ramamoorthy G.K."/>
            <person name="Gryganskyi A."/>
            <person name="Culley D."/>
            <person name="Magnuson J.K."/>
            <person name="James T.Y."/>
            <person name="O'Malley M.A."/>
            <person name="Stajich J.E."/>
            <person name="Spatafora J.W."/>
            <person name="Visel A."/>
            <person name="Grigoriev I.V."/>
        </authorList>
    </citation>
    <scope>NUCLEOTIDE SEQUENCE [LARGE SCALE GENOMIC DNA]</scope>
    <source>
        <strain evidence="2 3">NRRL 3116</strain>
    </source>
</reference>
<dbReference type="InParanoid" id="A0A1Y2GSQ6"/>
<evidence type="ECO:0000313" key="3">
    <source>
        <dbReference type="Proteomes" id="UP000193648"/>
    </source>
</evidence>
<sequence>MALYTITYISNIPTFGLVTNAEVISSLTDTDAEKLTVSYVREVHAGLYQYLKERGLQGVPIARLTQPGVHFGLDIFGTYYQFILASLASTSSFDPYQAGIRLTYQTASTNQMFISGLATFNQLKALRATAIVVQRPNTSYICEGSNSSQLRPHFESKKAKLHPQTATLGAGTRTSRPAPPRDLSAL</sequence>